<dbReference type="PANTHER" id="PTHR14614:SF109">
    <property type="entry name" value="RIBOSOMAL LYSINE N-METHYLTRANSFERASE 5"/>
    <property type="match status" value="1"/>
</dbReference>
<dbReference type="SUPFAM" id="SSF53335">
    <property type="entry name" value="S-adenosyl-L-methionine-dependent methyltransferases"/>
    <property type="match status" value="1"/>
</dbReference>
<keyword evidence="2" id="KW-1185">Reference proteome</keyword>
<dbReference type="AlphaFoldDB" id="A0AAU9IE07"/>
<dbReference type="CDD" id="cd02440">
    <property type="entry name" value="AdoMet_MTases"/>
    <property type="match status" value="1"/>
</dbReference>
<dbReference type="GO" id="GO:0005829">
    <property type="term" value="C:cytosol"/>
    <property type="evidence" value="ECO:0007669"/>
    <property type="project" value="TreeGrafter"/>
</dbReference>
<proteinExistence type="predicted"/>
<accession>A0AAU9IE07</accession>
<dbReference type="EMBL" id="CAJZBQ010000004">
    <property type="protein sequence ID" value="CAG9311697.1"/>
    <property type="molecule type" value="Genomic_DNA"/>
</dbReference>
<sequence length="222" mass="25246">MDCTQLALYTPPIHQEMLISTMEYHFENLSRPLIKISQCLEPGSGVGGAQWNAGLVLARYLSKEIQIKTGKSIELGCGLGLISIVLSIMGFQVTATDGNYALLNWTRRNFEANLNDSDRWSIEHLIWGENEHIREKSLEEWDLIVGADVLYGEYASMIAFINTLISLSRSETKIYVAQQIRYPDSEEIFLNELKKSFEIEIIKNEEFPNIVIYKLAKINIPA</sequence>
<dbReference type="Pfam" id="PF10294">
    <property type="entry name" value="Methyltransf_16"/>
    <property type="match status" value="1"/>
</dbReference>
<dbReference type="Proteomes" id="UP001162131">
    <property type="component" value="Unassembled WGS sequence"/>
</dbReference>
<dbReference type="InterPro" id="IPR019410">
    <property type="entry name" value="Methyltransf_16"/>
</dbReference>
<comment type="caution">
    <text evidence="1">The sequence shown here is derived from an EMBL/GenBank/DDBJ whole genome shotgun (WGS) entry which is preliminary data.</text>
</comment>
<organism evidence="1 2">
    <name type="scientific">Blepharisma stoltei</name>
    <dbReference type="NCBI Taxonomy" id="1481888"/>
    <lineage>
        <taxon>Eukaryota</taxon>
        <taxon>Sar</taxon>
        <taxon>Alveolata</taxon>
        <taxon>Ciliophora</taxon>
        <taxon>Postciliodesmatophora</taxon>
        <taxon>Heterotrichea</taxon>
        <taxon>Heterotrichida</taxon>
        <taxon>Blepharismidae</taxon>
        <taxon>Blepharisma</taxon>
    </lineage>
</organism>
<evidence type="ECO:0000313" key="2">
    <source>
        <dbReference type="Proteomes" id="UP001162131"/>
    </source>
</evidence>
<gene>
    <name evidence="1" type="ORF">BSTOLATCC_MIC3982</name>
</gene>
<dbReference type="Gene3D" id="3.40.50.150">
    <property type="entry name" value="Vaccinia Virus protein VP39"/>
    <property type="match status" value="1"/>
</dbReference>
<reference evidence="1" key="1">
    <citation type="submission" date="2021-09" db="EMBL/GenBank/DDBJ databases">
        <authorList>
            <consortium name="AG Swart"/>
            <person name="Singh M."/>
            <person name="Singh A."/>
            <person name="Seah K."/>
            <person name="Emmerich C."/>
        </authorList>
    </citation>
    <scope>NUCLEOTIDE SEQUENCE</scope>
    <source>
        <strain evidence="1">ATCC30299</strain>
    </source>
</reference>
<protein>
    <submittedName>
        <fullName evidence="1">Uncharacterized protein</fullName>
    </submittedName>
</protein>
<name>A0AAU9IE07_9CILI</name>
<dbReference type="InterPro" id="IPR029063">
    <property type="entry name" value="SAM-dependent_MTases_sf"/>
</dbReference>
<dbReference type="GO" id="GO:0032991">
    <property type="term" value="C:protein-containing complex"/>
    <property type="evidence" value="ECO:0007669"/>
    <property type="project" value="TreeGrafter"/>
</dbReference>
<dbReference type="PANTHER" id="PTHR14614">
    <property type="entry name" value="HEPATOCELLULAR CARCINOMA-ASSOCIATED ANTIGEN"/>
    <property type="match status" value="1"/>
</dbReference>
<evidence type="ECO:0000313" key="1">
    <source>
        <dbReference type="EMBL" id="CAG9311697.1"/>
    </source>
</evidence>